<dbReference type="InterPro" id="IPR002139">
    <property type="entry name" value="Ribo/fructo_kinase"/>
</dbReference>
<comment type="similarity">
    <text evidence="1 4">Belongs to the carbohydrate kinase PfkB family.</text>
</comment>
<dbReference type="InterPro" id="IPR011611">
    <property type="entry name" value="PfkB_dom"/>
</dbReference>
<dbReference type="PANTHER" id="PTHR10584">
    <property type="entry name" value="SUGAR KINASE"/>
    <property type="match status" value="1"/>
</dbReference>
<name>A0A7C9NVQ8_9BACT</name>
<dbReference type="GO" id="GO:0006796">
    <property type="term" value="P:phosphate-containing compound metabolic process"/>
    <property type="evidence" value="ECO:0007669"/>
    <property type="project" value="UniProtKB-ARBA"/>
</dbReference>
<dbReference type="PANTHER" id="PTHR10584:SF166">
    <property type="entry name" value="RIBOKINASE"/>
    <property type="match status" value="1"/>
</dbReference>
<evidence type="ECO:0000256" key="2">
    <source>
        <dbReference type="ARBA" id="ARBA00022679"/>
    </source>
</evidence>
<dbReference type="Gene3D" id="3.40.1190.20">
    <property type="match status" value="2"/>
</dbReference>
<keyword evidence="2 4" id="KW-0808">Transferase</keyword>
<gene>
    <name evidence="7" type="ORF">D1639_08820</name>
</gene>
<dbReference type="PRINTS" id="PR00990">
    <property type="entry name" value="RIBOKINASE"/>
</dbReference>
<feature type="region of interest" description="Disordered" evidence="5">
    <location>
        <begin position="35"/>
        <end position="57"/>
    </location>
</feature>
<evidence type="ECO:0000256" key="5">
    <source>
        <dbReference type="SAM" id="MobiDB-lite"/>
    </source>
</evidence>
<comment type="caution">
    <text evidence="7">The sequence shown here is derived from an EMBL/GenBank/DDBJ whole genome shotgun (WGS) entry which is preliminary data.</text>
</comment>
<evidence type="ECO:0000259" key="6">
    <source>
        <dbReference type="Pfam" id="PF00294"/>
    </source>
</evidence>
<dbReference type="PROSITE" id="PS00584">
    <property type="entry name" value="PFKB_KINASES_2"/>
    <property type="match status" value="1"/>
</dbReference>
<dbReference type="Pfam" id="PF00294">
    <property type="entry name" value="PfkB"/>
    <property type="match status" value="2"/>
</dbReference>
<dbReference type="SUPFAM" id="SSF53613">
    <property type="entry name" value="Ribokinase-like"/>
    <property type="match status" value="1"/>
</dbReference>
<organism evidence="7">
    <name type="scientific">Muribaculaceae bacterium Z82</name>
    <dbReference type="NCBI Taxonomy" id="2304548"/>
    <lineage>
        <taxon>Bacteria</taxon>
        <taxon>Pseudomonadati</taxon>
        <taxon>Bacteroidota</taxon>
        <taxon>Bacteroidia</taxon>
        <taxon>Bacteroidales</taxon>
        <taxon>Muribaculaceae</taxon>
    </lineage>
</organism>
<dbReference type="InterPro" id="IPR029056">
    <property type="entry name" value="Ribokinase-like"/>
</dbReference>
<dbReference type="GO" id="GO:0016301">
    <property type="term" value="F:kinase activity"/>
    <property type="evidence" value="ECO:0007669"/>
    <property type="project" value="UniProtKB-KW"/>
</dbReference>
<proteinExistence type="inferred from homology"/>
<feature type="compositionally biased region" description="Low complexity" evidence="5">
    <location>
        <begin position="47"/>
        <end position="57"/>
    </location>
</feature>
<protein>
    <recommendedName>
        <fullName evidence="6">Carbohydrate kinase PfkB domain-containing protein</fullName>
    </recommendedName>
</protein>
<dbReference type="GO" id="GO:0005829">
    <property type="term" value="C:cytosol"/>
    <property type="evidence" value="ECO:0007669"/>
    <property type="project" value="TreeGrafter"/>
</dbReference>
<feature type="domain" description="Carbohydrate kinase PfkB" evidence="6">
    <location>
        <begin position="66"/>
        <end position="189"/>
    </location>
</feature>
<accession>A0A7C9NVQ8</accession>
<evidence type="ECO:0000313" key="7">
    <source>
        <dbReference type="EMBL" id="NBI35126.1"/>
    </source>
</evidence>
<feature type="domain" description="Carbohydrate kinase PfkB" evidence="6">
    <location>
        <begin position="392"/>
        <end position="446"/>
    </location>
</feature>
<evidence type="ECO:0000256" key="3">
    <source>
        <dbReference type="ARBA" id="ARBA00022777"/>
    </source>
</evidence>
<dbReference type="EMBL" id="QWKH01000077">
    <property type="protein sequence ID" value="NBI35126.1"/>
    <property type="molecule type" value="Genomic_DNA"/>
</dbReference>
<dbReference type="AlphaFoldDB" id="A0A7C9NVQ8"/>
<keyword evidence="3 4" id="KW-0418">Kinase</keyword>
<sequence length="448" mass="45662">MEKDAAKRLTCAVNDAGSAAVEPAPWPVSALSRQPASARQLATAPRPVSSRQPAPAQQQASAIRTVLAVGAVMVDAVCQVPRLPASGEGVVVEQVGATLGGCALNAAAAVLDAGADCCLFAPLGRGMFAGFAKKHLADLGISLFGPNDPEGGPAYDSGACVCFVEPDGQRTMVTLPGIERHFRDEWFAELDVALDAEQGAEPAAGLNDESINAAPACGFSCALASGFEVGGPGGEAIVRFFERHPQLPLFFGPGPLLTEFPPALIERLNALHPLWHLNDQEALAFTGCATVEEAGRRIAQEAGNVCIVTAGAQGSYAFVPAAEAATRASAAESLASREVAEALDGRASAMEAAEDFGLAVSSQNAACGALEANEIAASPAAPAIRVVFAPSTPVPSDRVVDTIGAGDTHLGALAAAFAKHMSWEDALAAANEAAARVVQLKGGMLPIK</sequence>
<evidence type="ECO:0000256" key="4">
    <source>
        <dbReference type="RuleBase" id="RU003704"/>
    </source>
</evidence>
<evidence type="ECO:0000256" key="1">
    <source>
        <dbReference type="ARBA" id="ARBA00010688"/>
    </source>
</evidence>
<dbReference type="InterPro" id="IPR002173">
    <property type="entry name" value="Carboh/pur_kinase_PfkB_CS"/>
</dbReference>
<reference evidence="7" key="1">
    <citation type="submission" date="2018-08" db="EMBL/GenBank/DDBJ databases">
        <title>Murine metabolic-syndrome-specific gut microbial biobank.</title>
        <authorList>
            <person name="Liu C."/>
        </authorList>
    </citation>
    <scope>NUCLEOTIDE SEQUENCE [LARGE SCALE GENOMIC DNA]</scope>
    <source>
        <strain evidence="7">Z82</strain>
    </source>
</reference>